<feature type="chain" id="PRO_5040447732" description="Kazal-like domain-containing protein" evidence="1">
    <location>
        <begin position="19"/>
        <end position="78"/>
    </location>
</feature>
<dbReference type="InterPro" id="IPR002350">
    <property type="entry name" value="Kazal_dom"/>
</dbReference>
<evidence type="ECO:0000259" key="2">
    <source>
        <dbReference type="PROSITE" id="PS51465"/>
    </source>
</evidence>
<dbReference type="PROSITE" id="PS51465">
    <property type="entry name" value="KAZAL_2"/>
    <property type="match status" value="1"/>
</dbReference>
<feature type="signal peptide" evidence="1">
    <location>
        <begin position="1"/>
        <end position="18"/>
    </location>
</feature>
<organism evidence="3 4">
    <name type="scientific">Chironomus riparius</name>
    <dbReference type="NCBI Taxonomy" id="315576"/>
    <lineage>
        <taxon>Eukaryota</taxon>
        <taxon>Metazoa</taxon>
        <taxon>Ecdysozoa</taxon>
        <taxon>Arthropoda</taxon>
        <taxon>Hexapoda</taxon>
        <taxon>Insecta</taxon>
        <taxon>Pterygota</taxon>
        <taxon>Neoptera</taxon>
        <taxon>Endopterygota</taxon>
        <taxon>Diptera</taxon>
        <taxon>Nematocera</taxon>
        <taxon>Chironomoidea</taxon>
        <taxon>Chironomidae</taxon>
        <taxon>Chironominae</taxon>
        <taxon>Chironomus</taxon>
    </lineage>
</organism>
<dbReference type="SUPFAM" id="SSF100895">
    <property type="entry name" value="Kazal-type serine protease inhibitors"/>
    <property type="match status" value="1"/>
</dbReference>
<sequence length="78" mass="8965">MKFLIFFIIAVSIVSIHSQDEEANQCNTNCTDEYKPLCGYYDEPKDGLTFQNSCVLETYFCYNDGIQFNEIKSGECPK</sequence>
<feature type="domain" description="Kazal-like" evidence="2">
    <location>
        <begin position="20"/>
        <end position="78"/>
    </location>
</feature>
<reference evidence="3" key="1">
    <citation type="submission" date="2022-01" db="EMBL/GenBank/DDBJ databases">
        <authorList>
            <person name="King R."/>
        </authorList>
    </citation>
    <scope>NUCLEOTIDE SEQUENCE</scope>
</reference>
<dbReference type="Gene3D" id="3.30.60.30">
    <property type="match status" value="1"/>
</dbReference>
<dbReference type="Pfam" id="PF00050">
    <property type="entry name" value="Kazal_1"/>
    <property type="match status" value="1"/>
</dbReference>
<proteinExistence type="predicted"/>
<dbReference type="Proteomes" id="UP001153620">
    <property type="component" value="Chromosome 4"/>
</dbReference>
<protein>
    <recommendedName>
        <fullName evidence="2">Kazal-like domain-containing protein</fullName>
    </recommendedName>
</protein>
<dbReference type="InterPro" id="IPR036058">
    <property type="entry name" value="Kazal_dom_sf"/>
</dbReference>
<evidence type="ECO:0000313" key="4">
    <source>
        <dbReference type="Proteomes" id="UP001153620"/>
    </source>
</evidence>
<reference evidence="3" key="2">
    <citation type="submission" date="2022-10" db="EMBL/GenBank/DDBJ databases">
        <authorList>
            <consortium name="ENA_rothamsted_submissions"/>
            <consortium name="culmorum"/>
            <person name="King R."/>
        </authorList>
    </citation>
    <scope>NUCLEOTIDE SEQUENCE</scope>
</reference>
<dbReference type="EMBL" id="OU895880">
    <property type="protein sequence ID" value="CAG9810492.1"/>
    <property type="molecule type" value="Genomic_DNA"/>
</dbReference>
<name>A0A9N9S828_9DIPT</name>
<accession>A0A9N9S828</accession>
<keyword evidence="4" id="KW-1185">Reference proteome</keyword>
<gene>
    <name evidence="3" type="ORF">CHIRRI_LOCUS13305</name>
</gene>
<dbReference type="AlphaFoldDB" id="A0A9N9S828"/>
<evidence type="ECO:0000256" key="1">
    <source>
        <dbReference type="SAM" id="SignalP"/>
    </source>
</evidence>
<dbReference type="OrthoDB" id="6817055at2759"/>
<keyword evidence="1" id="KW-0732">Signal</keyword>
<evidence type="ECO:0000313" key="3">
    <source>
        <dbReference type="EMBL" id="CAG9810492.1"/>
    </source>
</evidence>